<feature type="binding site" evidence="8">
    <location>
        <position position="272"/>
    </location>
    <ligand>
        <name>Mn(2+)</name>
        <dbReference type="ChEBI" id="CHEBI:29035"/>
        <label>1</label>
    </ligand>
</feature>
<dbReference type="SUPFAM" id="SSF53187">
    <property type="entry name" value="Zn-dependent exopeptidases"/>
    <property type="match status" value="1"/>
</dbReference>
<dbReference type="PRINTS" id="PR00481">
    <property type="entry name" value="LAMNOPPTDASE"/>
</dbReference>
<feature type="domain" description="Cytosol aminopeptidase" evidence="9">
    <location>
        <begin position="348"/>
        <end position="355"/>
    </location>
</feature>
<dbReference type="Proteomes" id="UP000661894">
    <property type="component" value="Unassembled WGS sequence"/>
</dbReference>
<dbReference type="PANTHER" id="PTHR11963:SF23">
    <property type="entry name" value="CYTOSOL AMINOPEPTIDASE"/>
    <property type="match status" value="1"/>
</dbReference>
<feature type="binding site" evidence="8">
    <location>
        <position position="272"/>
    </location>
    <ligand>
        <name>Mn(2+)</name>
        <dbReference type="ChEBI" id="CHEBI:29035"/>
        <label>2</label>
    </ligand>
</feature>
<comment type="cofactor">
    <cofactor evidence="8">
        <name>Mn(2+)</name>
        <dbReference type="ChEBI" id="CHEBI:29035"/>
    </cofactor>
    <text evidence="8">Binds 2 manganese ions per subunit.</text>
</comment>
<dbReference type="GO" id="GO:0004177">
    <property type="term" value="F:aminopeptidase activity"/>
    <property type="evidence" value="ECO:0007669"/>
    <property type="project" value="UniProtKB-KW"/>
</dbReference>
<comment type="function">
    <text evidence="7 8">Presumably involved in the processing and regular turnover of intracellular proteins. Catalyzes the removal of unsubstituted N-terminal amino acids from various peptides.</text>
</comment>
<proteinExistence type="inferred from homology"/>
<evidence type="ECO:0000256" key="5">
    <source>
        <dbReference type="ARBA" id="ARBA00022670"/>
    </source>
</evidence>
<accession>A0ABR8YYV1</accession>
<comment type="catalytic activity">
    <reaction evidence="2 8">
        <text>Release of an N-terminal amino acid, preferentially leucine, but not glutamic or aspartic acids.</text>
        <dbReference type="EC" id="3.4.11.10"/>
    </reaction>
</comment>
<dbReference type="InterPro" id="IPR023042">
    <property type="entry name" value="Peptidase_M17_leu_NH2_pept"/>
</dbReference>
<dbReference type="Pfam" id="PF02789">
    <property type="entry name" value="Peptidase_M17_N"/>
    <property type="match status" value="1"/>
</dbReference>
<keyword evidence="6 8" id="KW-0378">Hydrolase</keyword>
<reference evidence="10 11" key="1">
    <citation type="submission" date="2020-08" db="EMBL/GenBank/DDBJ databases">
        <title>A Genomic Blueprint of the Chicken Gut Microbiome.</title>
        <authorList>
            <person name="Gilroy R."/>
            <person name="Ravi A."/>
            <person name="Getino M."/>
            <person name="Pursley I."/>
            <person name="Horton D.L."/>
            <person name="Alikhan N.-F."/>
            <person name="Baker D."/>
            <person name="Gharbi K."/>
            <person name="Hall N."/>
            <person name="Watson M."/>
            <person name="Adriaenssens E.M."/>
            <person name="Foster-Nyarko E."/>
            <person name="Jarju S."/>
            <person name="Secka A."/>
            <person name="Antonio M."/>
            <person name="Oren A."/>
            <person name="Chaudhuri R."/>
            <person name="La Ragione R.M."/>
            <person name="Hildebrand F."/>
            <person name="Pallen M.J."/>
        </authorList>
    </citation>
    <scope>NUCLEOTIDE SEQUENCE [LARGE SCALE GENOMIC DNA]</scope>
    <source>
        <strain evidence="10 11">Sa1BUA1</strain>
    </source>
</reference>
<organism evidence="10 11">
    <name type="scientific">Oceanitalea stevensii</name>
    <dbReference type="NCBI Taxonomy" id="2763072"/>
    <lineage>
        <taxon>Bacteria</taxon>
        <taxon>Bacillati</taxon>
        <taxon>Actinomycetota</taxon>
        <taxon>Actinomycetes</taxon>
        <taxon>Micrococcales</taxon>
        <taxon>Bogoriellaceae</taxon>
        <taxon>Georgenia</taxon>
    </lineage>
</organism>
<dbReference type="EC" id="3.4.11.1" evidence="8"/>
<feature type="binding site" evidence="8">
    <location>
        <position position="352"/>
    </location>
    <ligand>
        <name>Mn(2+)</name>
        <dbReference type="ChEBI" id="CHEBI:29035"/>
        <label>1</label>
    </ligand>
</feature>
<dbReference type="PROSITE" id="PS00631">
    <property type="entry name" value="CYTOSOL_AP"/>
    <property type="match status" value="1"/>
</dbReference>
<dbReference type="Gene3D" id="3.40.630.10">
    <property type="entry name" value="Zn peptidases"/>
    <property type="match status" value="1"/>
</dbReference>
<dbReference type="RefSeq" id="WP_251837974.1">
    <property type="nucleotide sequence ID" value="NZ_JACSPO010000001.1"/>
</dbReference>
<dbReference type="PANTHER" id="PTHR11963">
    <property type="entry name" value="LEUCINE AMINOPEPTIDASE-RELATED"/>
    <property type="match status" value="1"/>
</dbReference>
<evidence type="ECO:0000313" key="10">
    <source>
        <dbReference type="EMBL" id="MBD8060809.1"/>
    </source>
</evidence>
<dbReference type="Gene3D" id="3.40.220.10">
    <property type="entry name" value="Leucine Aminopeptidase, subunit E, domain 1"/>
    <property type="match status" value="1"/>
</dbReference>
<evidence type="ECO:0000256" key="4">
    <source>
        <dbReference type="ARBA" id="ARBA00022438"/>
    </source>
</evidence>
<feature type="active site" evidence="8">
    <location>
        <position position="354"/>
    </location>
</feature>
<keyword evidence="8" id="KW-0963">Cytoplasm</keyword>
<dbReference type="InterPro" id="IPR000819">
    <property type="entry name" value="Peptidase_M17_C"/>
</dbReference>
<protein>
    <recommendedName>
        <fullName evidence="8">Probable cytosol aminopeptidase</fullName>
        <ecNumber evidence="8">3.4.11.1</ecNumber>
    </recommendedName>
    <alternativeName>
        <fullName evidence="8">Leucine aminopeptidase</fullName>
        <shortName evidence="8">LAP</shortName>
        <ecNumber evidence="8">3.4.11.10</ecNumber>
    </alternativeName>
    <alternativeName>
        <fullName evidence="8">Leucyl aminopeptidase</fullName>
    </alternativeName>
</protein>
<keyword evidence="5 8" id="KW-0645">Protease</keyword>
<comment type="similarity">
    <text evidence="3 8">Belongs to the peptidase M17 family.</text>
</comment>
<dbReference type="InterPro" id="IPR043472">
    <property type="entry name" value="Macro_dom-like"/>
</dbReference>
<name>A0ABR8YYV1_9MICO</name>
<dbReference type="EC" id="3.4.11.10" evidence="8"/>
<dbReference type="EMBL" id="JACSPO010000001">
    <property type="protein sequence ID" value="MBD8060809.1"/>
    <property type="molecule type" value="Genomic_DNA"/>
</dbReference>
<comment type="catalytic activity">
    <reaction evidence="1 8">
        <text>Release of an N-terminal amino acid, Xaa-|-Yaa-, in which Xaa is preferably Leu, but may be other amino acids including Pro although not Arg or Lys, and Yaa may be Pro. Amino acid amides and methyl esters are also readily hydrolyzed, but rates on arylamides are exceedingly low.</text>
        <dbReference type="EC" id="3.4.11.1"/>
    </reaction>
</comment>
<evidence type="ECO:0000256" key="2">
    <source>
        <dbReference type="ARBA" id="ARBA00000967"/>
    </source>
</evidence>
<dbReference type="InterPro" id="IPR011356">
    <property type="entry name" value="Leucine_aapep/pepB"/>
</dbReference>
<comment type="caution">
    <text evidence="10">The sequence shown here is derived from an EMBL/GenBank/DDBJ whole genome shotgun (WGS) entry which is preliminary data.</text>
</comment>
<dbReference type="HAMAP" id="MF_00181">
    <property type="entry name" value="Cytosol_peptidase_M17"/>
    <property type="match status" value="1"/>
</dbReference>
<dbReference type="InterPro" id="IPR008283">
    <property type="entry name" value="Peptidase_M17_N"/>
</dbReference>
<keyword evidence="8" id="KW-0464">Manganese</keyword>
<sequence length="502" mass="52003">MSTTLDDILTRIVPSLRTDLAVTVVADGESVDADALAVPVPSDGAVPDVLGVDLPALERAGFTPEVGKAIAFPSSQQPVLVAVGVGQVGRLGAAEVRDAAAAFARAVPQDARLATRIPVNDALSARDSAAAVVEGIVLARYRYSLRSEHRGPVALRSIVLVAPDDAVEEARAGVARGLATSRAACLARDLAACPAGLLTATRLGEIAEALAAESRLEVEVHDKAAVVEMGLGGLLGVNKGSVEEPRMIVLRYVPEGEPTGHLAFVGKGVMYDSGGISLKPGDLSHSQMKNDMTGAGNILAAMSVIAELGATAQVTGYLMCTDNMPSGSAMQLGDVLTIRGGRTVEVLNTDAEGRLVMADALVLAVEEGADAIVDIATLTGQCLRTLGEEVAGLFANDDDLASQVVAAAEHTDEQVWRLPLVRSYRAELDSEIADMKNMGGANGGSIHAALFLEEFVAGTPWAHLDIAGTAQSSAERGWVNKGPTAFGARLLVELALGFARRR</sequence>
<feature type="binding site" evidence="8">
    <location>
        <position position="350"/>
    </location>
    <ligand>
        <name>Mn(2+)</name>
        <dbReference type="ChEBI" id="CHEBI:29035"/>
        <label>1</label>
    </ligand>
</feature>
<keyword evidence="11" id="KW-1185">Reference proteome</keyword>
<evidence type="ECO:0000256" key="8">
    <source>
        <dbReference type="HAMAP-Rule" id="MF_00181"/>
    </source>
</evidence>
<evidence type="ECO:0000256" key="6">
    <source>
        <dbReference type="ARBA" id="ARBA00022801"/>
    </source>
</evidence>
<dbReference type="SUPFAM" id="SSF52949">
    <property type="entry name" value="Macro domain-like"/>
    <property type="match status" value="1"/>
</dbReference>
<keyword evidence="4 8" id="KW-0031">Aminopeptidase</keyword>
<evidence type="ECO:0000256" key="7">
    <source>
        <dbReference type="ARBA" id="ARBA00049972"/>
    </source>
</evidence>
<evidence type="ECO:0000256" key="3">
    <source>
        <dbReference type="ARBA" id="ARBA00009528"/>
    </source>
</evidence>
<keyword evidence="8" id="KW-0479">Metal-binding</keyword>
<evidence type="ECO:0000259" key="9">
    <source>
        <dbReference type="PROSITE" id="PS00631"/>
    </source>
</evidence>
<feature type="binding site" evidence="8">
    <location>
        <position position="291"/>
    </location>
    <ligand>
        <name>Mn(2+)</name>
        <dbReference type="ChEBI" id="CHEBI:29035"/>
        <label>2</label>
    </ligand>
</feature>
<evidence type="ECO:0000256" key="1">
    <source>
        <dbReference type="ARBA" id="ARBA00000135"/>
    </source>
</evidence>
<comment type="subcellular location">
    <subcellularLocation>
        <location evidence="8">Cytoplasm</location>
    </subcellularLocation>
</comment>
<evidence type="ECO:0000313" key="11">
    <source>
        <dbReference type="Proteomes" id="UP000661894"/>
    </source>
</evidence>
<feature type="binding site" evidence="8">
    <location>
        <position position="267"/>
    </location>
    <ligand>
        <name>Mn(2+)</name>
        <dbReference type="ChEBI" id="CHEBI:29035"/>
        <label>2</label>
    </ligand>
</feature>
<gene>
    <name evidence="8" type="primary">pepA</name>
    <name evidence="10" type="ORF">H9624_00545</name>
</gene>
<dbReference type="CDD" id="cd00433">
    <property type="entry name" value="Peptidase_M17"/>
    <property type="match status" value="1"/>
</dbReference>
<feature type="binding site" evidence="8">
    <location>
        <position position="352"/>
    </location>
    <ligand>
        <name>Mn(2+)</name>
        <dbReference type="ChEBI" id="CHEBI:29035"/>
        <label>2</label>
    </ligand>
</feature>
<dbReference type="Pfam" id="PF00883">
    <property type="entry name" value="Peptidase_M17"/>
    <property type="match status" value="1"/>
</dbReference>
<feature type="active site" evidence="8">
    <location>
        <position position="279"/>
    </location>
</feature>